<dbReference type="InterPro" id="IPR006076">
    <property type="entry name" value="FAD-dep_OxRdtase"/>
</dbReference>
<name>A0A1U9K8H7_9BACL</name>
<accession>A0A1U9K8H7</accession>
<dbReference type="GO" id="GO:0016491">
    <property type="term" value="F:oxidoreductase activity"/>
    <property type="evidence" value="ECO:0007669"/>
    <property type="project" value="UniProtKB-KW"/>
</dbReference>
<evidence type="ECO:0000313" key="4">
    <source>
        <dbReference type="Proteomes" id="UP000188603"/>
    </source>
</evidence>
<evidence type="ECO:0000313" key="3">
    <source>
        <dbReference type="EMBL" id="AQS56316.1"/>
    </source>
</evidence>
<dbReference type="SUPFAM" id="SSF54373">
    <property type="entry name" value="FAD-linked reductases, C-terminal domain"/>
    <property type="match status" value="1"/>
</dbReference>
<dbReference type="GO" id="GO:0005737">
    <property type="term" value="C:cytoplasm"/>
    <property type="evidence" value="ECO:0007669"/>
    <property type="project" value="TreeGrafter"/>
</dbReference>
<dbReference type="PANTHER" id="PTHR13847:SF287">
    <property type="entry name" value="FAD-DEPENDENT OXIDOREDUCTASE DOMAIN-CONTAINING PROTEIN 1"/>
    <property type="match status" value="1"/>
</dbReference>
<dbReference type="EMBL" id="CP019699">
    <property type="protein sequence ID" value="AQS56316.1"/>
    <property type="molecule type" value="Genomic_DNA"/>
</dbReference>
<dbReference type="Pfam" id="PF01266">
    <property type="entry name" value="DAO"/>
    <property type="match status" value="1"/>
</dbReference>
<protein>
    <recommendedName>
        <fullName evidence="2">FAD dependent oxidoreductase domain-containing protein</fullName>
    </recommendedName>
</protein>
<organism evidence="3 4">
    <name type="scientific">Novibacillus thermophilus</name>
    <dbReference type="NCBI Taxonomy" id="1471761"/>
    <lineage>
        <taxon>Bacteria</taxon>
        <taxon>Bacillati</taxon>
        <taxon>Bacillota</taxon>
        <taxon>Bacilli</taxon>
        <taxon>Bacillales</taxon>
        <taxon>Thermoactinomycetaceae</taxon>
        <taxon>Novibacillus</taxon>
    </lineage>
</organism>
<dbReference type="Gene3D" id="3.30.9.10">
    <property type="entry name" value="D-Amino Acid Oxidase, subunit A, domain 2"/>
    <property type="match status" value="1"/>
</dbReference>
<gene>
    <name evidence="3" type="ORF">B0W44_11645</name>
</gene>
<keyword evidence="4" id="KW-1185">Reference proteome</keyword>
<dbReference type="AlphaFoldDB" id="A0A1U9K8H7"/>
<feature type="domain" description="FAD dependent oxidoreductase" evidence="2">
    <location>
        <begin position="4"/>
        <end position="364"/>
    </location>
</feature>
<keyword evidence="1" id="KW-0560">Oxidoreductase</keyword>
<dbReference type="STRING" id="1471761.B0W44_11645"/>
<dbReference type="KEGG" id="ntr:B0W44_11645"/>
<dbReference type="OrthoDB" id="9794226at2"/>
<sequence length="385" mass="41165">MSYRVIVVGGGIIGTSIAYYLTKLGVEVTLIEAKDLASGTSGACDRAIMLQSKKPGPLLDLAIESAHMYADLEAELGADLEYRKCGGMILVETEQEREAIQRLVDQQQKAGLQVEFLSGAEARKRQPGLSKDVIGATWSDDDAEVNPLNVCFAMASAARKRGADIRLQSRVTGLITDRERVVGVEVSGEKIFADATVLSSGVWTPKLLAPLGLHVPIIPRRGQILVSERIPPMINSVILSGAYIASKMLKRASSGEKTDTAGIGLAIGQTKSGNLLIGGSREFVGFDRRPTAEVLHAISQTAVRVFPVLGSVNILRAFAGLRPYTPDKMPILGVVKEWSGLYIAAGHEGDGIALAPVTGKLMARVACGLDPGFDLRPFSLSRFQR</sequence>
<evidence type="ECO:0000256" key="1">
    <source>
        <dbReference type="ARBA" id="ARBA00023002"/>
    </source>
</evidence>
<dbReference type="Proteomes" id="UP000188603">
    <property type="component" value="Chromosome"/>
</dbReference>
<proteinExistence type="predicted"/>
<dbReference type="PANTHER" id="PTHR13847">
    <property type="entry name" value="SARCOSINE DEHYDROGENASE-RELATED"/>
    <property type="match status" value="1"/>
</dbReference>
<evidence type="ECO:0000259" key="2">
    <source>
        <dbReference type="Pfam" id="PF01266"/>
    </source>
</evidence>
<dbReference type="SUPFAM" id="SSF51905">
    <property type="entry name" value="FAD/NAD(P)-binding domain"/>
    <property type="match status" value="1"/>
</dbReference>
<reference evidence="3 4" key="1">
    <citation type="journal article" date="2015" name="Int. J. Syst. Evol. Microbiol.">
        <title>Novibacillus thermophilus gen. nov., sp. nov., a Gram-staining-negative and moderately thermophilic member of the family Thermoactinomycetaceae.</title>
        <authorList>
            <person name="Yang G."/>
            <person name="Chen J."/>
            <person name="Zhou S."/>
        </authorList>
    </citation>
    <scope>NUCLEOTIDE SEQUENCE [LARGE SCALE GENOMIC DNA]</scope>
    <source>
        <strain evidence="3 4">SG-1</strain>
    </source>
</reference>
<dbReference type="InterPro" id="IPR036188">
    <property type="entry name" value="FAD/NAD-bd_sf"/>
</dbReference>
<dbReference type="Gene3D" id="3.50.50.60">
    <property type="entry name" value="FAD/NAD(P)-binding domain"/>
    <property type="match status" value="1"/>
</dbReference>
<dbReference type="RefSeq" id="WP_077720178.1">
    <property type="nucleotide sequence ID" value="NZ_CP019699.1"/>
</dbReference>